<evidence type="ECO:0000313" key="2">
    <source>
        <dbReference type="Proteomes" id="UP001156666"/>
    </source>
</evidence>
<proteinExistence type="predicted"/>
<gene>
    <name evidence="1" type="ORF">GCM10007940_03190</name>
</gene>
<name>A0AA37WDG4_9BACT</name>
<comment type="caution">
    <text evidence="1">The sequence shown here is derived from an EMBL/GenBank/DDBJ whole genome shotgun (WGS) entry which is preliminary data.</text>
</comment>
<sequence>MTINEFKSKCELPGQVFDDEILQSLYLIKQDNWDAAHNIAQDNHSKYGSLVHGLLHRIEGDQWNASYWYRQAGEPDLSGSIDELWEYIAKKYIASII</sequence>
<protein>
    <submittedName>
        <fullName evidence="1">Uncharacterized protein</fullName>
    </submittedName>
</protein>
<dbReference type="Proteomes" id="UP001156666">
    <property type="component" value="Unassembled WGS sequence"/>
</dbReference>
<dbReference type="RefSeq" id="WP_235292602.1">
    <property type="nucleotide sequence ID" value="NZ_BSOH01000001.1"/>
</dbReference>
<reference evidence="1" key="2">
    <citation type="submission" date="2023-01" db="EMBL/GenBank/DDBJ databases">
        <title>Draft genome sequence of Portibacter lacus strain NBRC 108769.</title>
        <authorList>
            <person name="Sun Q."/>
            <person name="Mori K."/>
        </authorList>
    </citation>
    <scope>NUCLEOTIDE SEQUENCE</scope>
    <source>
        <strain evidence="1">NBRC 108769</strain>
    </source>
</reference>
<evidence type="ECO:0000313" key="1">
    <source>
        <dbReference type="EMBL" id="GLR15704.1"/>
    </source>
</evidence>
<keyword evidence="2" id="KW-1185">Reference proteome</keyword>
<accession>A0AA37WDG4</accession>
<reference evidence="1" key="1">
    <citation type="journal article" date="2014" name="Int. J. Syst. Evol. Microbiol.">
        <title>Complete genome sequence of Corynebacterium casei LMG S-19264T (=DSM 44701T), isolated from a smear-ripened cheese.</title>
        <authorList>
            <consortium name="US DOE Joint Genome Institute (JGI-PGF)"/>
            <person name="Walter F."/>
            <person name="Albersmeier A."/>
            <person name="Kalinowski J."/>
            <person name="Ruckert C."/>
        </authorList>
    </citation>
    <scope>NUCLEOTIDE SEQUENCE</scope>
    <source>
        <strain evidence="1">NBRC 108769</strain>
    </source>
</reference>
<dbReference type="AlphaFoldDB" id="A0AA37WDG4"/>
<dbReference type="EMBL" id="BSOH01000001">
    <property type="protein sequence ID" value="GLR15704.1"/>
    <property type="molecule type" value="Genomic_DNA"/>
</dbReference>
<organism evidence="1 2">
    <name type="scientific">Portibacter lacus</name>
    <dbReference type="NCBI Taxonomy" id="1099794"/>
    <lineage>
        <taxon>Bacteria</taxon>
        <taxon>Pseudomonadati</taxon>
        <taxon>Bacteroidota</taxon>
        <taxon>Saprospiria</taxon>
        <taxon>Saprospirales</taxon>
        <taxon>Haliscomenobacteraceae</taxon>
        <taxon>Portibacter</taxon>
    </lineage>
</organism>